<dbReference type="EMBL" id="JACIJD010000043">
    <property type="protein sequence ID" value="MBB5696439.1"/>
    <property type="molecule type" value="Genomic_DNA"/>
</dbReference>
<reference evidence="1 2" key="1">
    <citation type="submission" date="2020-08" db="EMBL/GenBank/DDBJ databases">
        <title>Genomic Encyclopedia of Type Strains, Phase IV (KMG-IV): sequencing the most valuable type-strain genomes for metagenomic binning, comparative biology and taxonomic classification.</title>
        <authorList>
            <person name="Goeker M."/>
        </authorList>
    </citation>
    <scope>NUCLEOTIDE SEQUENCE [LARGE SCALE GENOMIC DNA]</scope>
    <source>
        <strain evidence="1 2">DSM 25622</strain>
    </source>
</reference>
<comment type="caution">
    <text evidence="1">The sequence shown here is derived from an EMBL/GenBank/DDBJ whole genome shotgun (WGS) entry which is preliminary data.</text>
</comment>
<gene>
    <name evidence="1" type="ORF">FHS87_004510</name>
</gene>
<evidence type="ECO:0000313" key="1">
    <source>
        <dbReference type="EMBL" id="MBB5696439.1"/>
    </source>
</evidence>
<name>A0A840YCM7_9PROT</name>
<proteinExistence type="predicted"/>
<dbReference type="Proteomes" id="UP000580654">
    <property type="component" value="Unassembled WGS sequence"/>
</dbReference>
<protein>
    <submittedName>
        <fullName evidence="1">Uncharacterized protein</fullName>
    </submittedName>
</protein>
<organism evidence="1 2">
    <name type="scientific">Muricoccus pecuniae</name>
    <dbReference type="NCBI Taxonomy" id="693023"/>
    <lineage>
        <taxon>Bacteria</taxon>
        <taxon>Pseudomonadati</taxon>
        <taxon>Pseudomonadota</taxon>
        <taxon>Alphaproteobacteria</taxon>
        <taxon>Acetobacterales</taxon>
        <taxon>Roseomonadaceae</taxon>
        <taxon>Muricoccus</taxon>
    </lineage>
</organism>
<accession>A0A840YCM7</accession>
<dbReference type="AlphaFoldDB" id="A0A840YCM7"/>
<evidence type="ECO:0000313" key="2">
    <source>
        <dbReference type="Proteomes" id="UP000580654"/>
    </source>
</evidence>
<dbReference type="RefSeq" id="WP_184521761.1">
    <property type="nucleotide sequence ID" value="NZ_JACIJD010000043.1"/>
</dbReference>
<sequence length="108" mass="11498">METSIFSIVTSLVARLLLLHAEADKCRTRLRAAPPPDDQVDLLRLREIGEEARSLARAAAELVGVYAAEPETLGAVYTAAILGRSVLEIRANAEAGRTQSALAQATGQ</sequence>
<keyword evidence="2" id="KW-1185">Reference proteome</keyword>